<feature type="signal peptide" evidence="14">
    <location>
        <begin position="1"/>
        <end position="23"/>
    </location>
</feature>
<feature type="transmembrane region" description="Helical" evidence="13">
    <location>
        <begin position="1417"/>
        <end position="1439"/>
    </location>
</feature>
<evidence type="ECO:0000256" key="1">
    <source>
        <dbReference type="ARBA" id="ARBA00004141"/>
    </source>
</evidence>
<feature type="transmembrane region" description="Helical" evidence="13">
    <location>
        <begin position="1790"/>
        <end position="1809"/>
    </location>
</feature>
<feature type="disulfide bond" evidence="11">
    <location>
        <begin position="1641"/>
        <end position="1654"/>
    </location>
</feature>
<dbReference type="KEGG" id="ipu:108271305"/>
<proteinExistence type="inferred from homology"/>
<dbReference type="Pfam" id="PF20519">
    <property type="entry name" value="Polycystin_dom"/>
    <property type="match status" value="1"/>
</dbReference>
<evidence type="ECO:0000256" key="7">
    <source>
        <dbReference type="ARBA" id="ARBA00022989"/>
    </source>
</evidence>
<evidence type="ECO:0000313" key="19">
    <source>
        <dbReference type="Proteomes" id="UP000221080"/>
    </source>
</evidence>
<dbReference type="SUPFAM" id="SSF56436">
    <property type="entry name" value="C-type lectin-like"/>
    <property type="match status" value="1"/>
</dbReference>
<feature type="domain" description="GAIN-B" evidence="17">
    <location>
        <begin position="788"/>
        <end position="945"/>
    </location>
</feature>
<keyword evidence="8 13" id="KW-0472">Membrane</keyword>
<dbReference type="GO" id="GO:0005509">
    <property type="term" value="F:calcium ion binding"/>
    <property type="evidence" value="ECO:0007669"/>
    <property type="project" value="InterPro"/>
</dbReference>
<dbReference type="InterPro" id="IPR003915">
    <property type="entry name" value="PKD_2"/>
</dbReference>
<evidence type="ECO:0000313" key="20">
    <source>
        <dbReference type="RefSeq" id="XP_017334291.1"/>
    </source>
</evidence>
<dbReference type="SMART" id="SM00034">
    <property type="entry name" value="CLECT"/>
    <property type="match status" value="1"/>
</dbReference>
<evidence type="ECO:0000259" key="16">
    <source>
        <dbReference type="PROSITE" id="PS50095"/>
    </source>
</evidence>
<keyword evidence="9" id="KW-1015">Disulfide bond</keyword>
<protein>
    <submittedName>
        <fullName evidence="20">Polycystic kidney disease protein 1-like 2 isoform X1</fullName>
    </submittedName>
</protein>
<dbReference type="CDD" id="cd01752">
    <property type="entry name" value="PLAT_polycystin"/>
    <property type="match status" value="1"/>
</dbReference>
<feature type="transmembrane region" description="Helical" evidence="13">
    <location>
        <begin position="1545"/>
        <end position="1567"/>
    </location>
</feature>
<dbReference type="GO" id="GO:0016020">
    <property type="term" value="C:membrane"/>
    <property type="evidence" value="ECO:0007669"/>
    <property type="project" value="UniProtKB-SubCell"/>
</dbReference>
<feature type="transmembrane region" description="Helical" evidence="13">
    <location>
        <begin position="1980"/>
        <end position="2005"/>
    </location>
</feature>
<evidence type="ECO:0000256" key="13">
    <source>
        <dbReference type="SAM" id="Phobius"/>
    </source>
</evidence>
<dbReference type="PROSITE" id="PS50221">
    <property type="entry name" value="GAIN_B"/>
    <property type="match status" value="1"/>
</dbReference>
<dbReference type="InterPro" id="IPR043159">
    <property type="entry name" value="Lectin_gal-bd_sf"/>
</dbReference>
<dbReference type="GO" id="GO:0030246">
    <property type="term" value="F:carbohydrate binding"/>
    <property type="evidence" value="ECO:0007669"/>
    <property type="project" value="UniProtKB-KW"/>
</dbReference>
<feature type="transmembrane region" description="Helical" evidence="13">
    <location>
        <begin position="1451"/>
        <end position="1484"/>
    </location>
</feature>
<evidence type="ECO:0000256" key="5">
    <source>
        <dbReference type="ARBA" id="ARBA00022734"/>
    </source>
</evidence>
<comment type="similarity">
    <text evidence="2">Belongs to the polycystin family.</text>
</comment>
<dbReference type="Gene3D" id="2.60.120.740">
    <property type="match status" value="1"/>
</dbReference>
<keyword evidence="6" id="KW-0677">Repeat</keyword>
<dbReference type="FunFam" id="2.60.60.20:FF:000008">
    <property type="entry name" value="Polycystic kidney disease 1-like 2, isoform CRA_a"/>
    <property type="match status" value="1"/>
</dbReference>
<dbReference type="CTD" id="100537993"/>
<evidence type="ECO:0000256" key="2">
    <source>
        <dbReference type="ARBA" id="ARBA00007200"/>
    </source>
</evidence>
<dbReference type="Pfam" id="PF01825">
    <property type="entry name" value="GPS"/>
    <property type="match status" value="1"/>
</dbReference>
<feature type="transmembrane region" description="Helical" evidence="13">
    <location>
        <begin position="1878"/>
        <end position="1898"/>
    </location>
</feature>
<evidence type="ECO:0000256" key="6">
    <source>
        <dbReference type="ARBA" id="ARBA00022737"/>
    </source>
</evidence>
<gene>
    <name evidence="20" type="primary">pkd1l2b</name>
</gene>
<keyword evidence="3 13" id="KW-0812">Transmembrane</keyword>
<dbReference type="GeneID" id="108271305"/>
<dbReference type="PANTHER" id="PTHR10877:SF134">
    <property type="entry name" value="POLYCYSTIN-1-LIKE PROTEIN 2"/>
    <property type="match status" value="1"/>
</dbReference>
<dbReference type="InterPro" id="IPR016186">
    <property type="entry name" value="C-type_lectin-like/link_sf"/>
</dbReference>
<feature type="transmembrane region" description="Helical" evidence="13">
    <location>
        <begin position="960"/>
        <end position="980"/>
    </location>
</feature>
<feature type="transmembrane region" description="Helical" evidence="13">
    <location>
        <begin position="1168"/>
        <end position="1188"/>
    </location>
</feature>
<dbReference type="InterPro" id="IPR000922">
    <property type="entry name" value="Lectin_gal-bd_dom"/>
</dbReference>
<feature type="chain" id="PRO_5012497317" evidence="14">
    <location>
        <begin position="24"/>
        <end position="2039"/>
    </location>
</feature>
<dbReference type="PRINTS" id="PR01433">
    <property type="entry name" value="POLYCYSTIN2"/>
</dbReference>
<dbReference type="InterPro" id="IPR001304">
    <property type="entry name" value="C-type_lectin-like"/>
</dbReference>
<dbReference type="Pfam" id="PF00059">
    <property type="entry name" value="Lectin_C"/>
    <property type="match status" value="1"/>
</dbReference>
<dbReference type="Gene3D" id="3.10.100.10">
    <property type="entry name" value="Mannose-Binding Protein A, subunit A"/>
    <property type="match status" value="1"/>
</dbReference>
<dbReference type="CDD" id="cd22831">
    <property type="entry name" value="Gal_Rha_Lectin_PKD1L2"/>
    <property type="match status" value="1"/>
</dbReference>
<feature type="transmembrane region" description="Helical" evidence="13">
    <location>
        <begin position="1208"/>
        <end position="1230"/>
    </location>
</feature>
<dbReference type="InterPro" id="IPR000203">
    <property type="entry name" value="GPS"/>
</dbReference>
<evidence type="ECO:0000256" key="8">
    <source>
        <dbReference type="ARBA" id="ARBA00023136"/>
    </source>
</evidence>
<feature type="transmembrane region" description="Helical" evidence="13">
    <location>
        <begin position="1919"/>
        <end position="1945"/>
    </location>
</feature>
<evidence type="ECO:0000256" key="4">
    <source>
        <dbReference type="ARBA" id="ARBA00022729"/>
    </source>
</evidence>
<dbReference type="InterPro" id="IPR013122">
    <property type="entry name" value="PKD1_2_channel"/>
</dbReference>
<dbReference type="CDD" id="cd00037">
    <property type="entry name" value="CLECT"/>
    <property type="match status" value="1"/>
</dbReference>
<dbReference type="InterPro" id="IPR057244">
    <property type="entry name" value="GAIN_B"/>
</dbReference>
<evidence type="ECO:0000256" key="10">
    <source>
        <dbReference type="ARBA" id="ARBA00023180"/>
    </source>
</evidence>
<dbReference type="SUPFAM" id="SSF49723">
    <property type="entry name" value="Lipase/lipooxygenase domain (PLAT/LH2 domain)"/>
    <property type="match status" value="1"/>
</dbReference>
<feature type="domain" description="SUEL-type lectin" evidence="18">
    <location>
        <begin position="176"/>
        <end position="268"/>
    </location>
</feature>
<evidence type="ECO:0000259" key="18">
    <source>
        <dbReference type="PROSITE" id="PS50228"/>
    </source>
</evidence>
<dbReference type="FunFam" id="1.10.287.70:FF:000086">
    <property type="entry name" value="Polycystic kidney disease 2"/>
    <property type="match status" value="1"/>
</dbReference>
<dbReference type="PROSITE" id="PS50228">
    <property type="entry name" value="SUEL_LECTIN"/>
    <property type="match status" value="1"/>
</dbReference>
<dbReference type="SMART" id="SM00308">
    <property type="entry name" value="LH2"/>
    <property type="match status" value="1"/>
</dbReference>
<dbReference type="Pfam" id="PF01477">
    <property type="entry name" value="PLAT"/>
    <property type="match status" value="1"/>
</dbReference>
<dbReference type="GO" id="GO:0005262">
    <property type="term" value="F:calcium channel activity"/>
    <property type="evidence" value="ECO:0007669"/>
    <property type="project" value="TreeGrafter"/>
</dbReference>
<evidence type="ECO:0000259" key="15">
    <source>
        <dbReference type="PROSITE" id="PS50041"/>
    </source>
</evidence>
<dbReference type="GO" id="GO:0050982">
    <property type="term" value="P:detection of mechanical stimulus"/>
    <property type="evidence" value="ECO:0007669"/>
    <property type="project" value="TreeGrafter"/>
</dbReference>
<dbReference type="PROSITE" id="PS50095">
    <property type="entry name" value="PLAT"/>
    <property type="match status" value="1"/>
</dbReference>
<dbReference type="Pfam" id="PF08016">
    <property type="entry name" value="PKD_channel"/>
    <property type="match status" value="1"/>
</dbReference>
<dbReference type="OrthoDB" id="10264154at2759"/>
<keyword evidence="4 14" id="KW-0732">Signal</keyword>
<dbReference type="Proteomes" id="UP000221080">
    <property type="component" value="Chromosome 10"/>
</dbReference>
<dbReference type="Gene3D" id="1.10.287.70">
    <property type="match status" value="1"/>
</dbReference>
<dbReference type="Pfam" id="PF02140">
    <property type="entry name" value="SUEL_Lectin"/>
    <property type="match status" value="1"/>
</dbReference>
<reference evidence="19" key="1">
    <citation type="journal article" date="2016" name="Nat. Commun.">
        <title>The channel catfish genome sequence provides insights into the evolution of scale formation in teleosts.</title>
        <authorList>
            <person name="Liu Z."/>
            <person name="Liu S."/>
            <person name="Yao J."/>
            <person name="Bao L."/>
            <person name="Zhang J."/>
            <person name="Li Y."/>
            <person name="Jiang C."/>
            <person name="Sun L."/>
            <person name="Wang R."/>
            <person name="Zhang Y."/>
            <person name="Zhou T."/>
            <person name="Zeng Q."/>
            <person name="Fu Q."/>
            <person name="Gao S."/>
            <person name="Li N."/>
            <person name="Koren S."/>
            <person name="Jiang Y."/>
            <person name="Zimin A."/>
            <person name="Xu P."/>
            <person name="Phillippy A.M."/>
            <person name="Geng X."/>
            <person name="Song L."/>
            <person name="Sun F."/>
            <person name="Li C."/>
            <person name="Wang X."/>
            <person name="Chen A."/>
            <person name="Jin Y."/>
            <person name="Yuan Z."/>
            <person name="Yang Y."/>
            <person name="Tan S."/>
            <person name="Peatman E."/>
            <person name="Lu J."/>
            <person name="Qin Z."/>
            <person name="Dunham R."/>
            <person name="Li Z."/>
            <person name="Sonstegard T."/>
            <person name="Feng J."/>
            <person name="Danzmann R.G."/>
            <person name="Schroeder S."/>
            <person name="Scheffler B."/>
            <person name="Duke M.V."/>
            <person name="Ballard L."/>
            <person name="Kucuktas H."/>
            <person name="Kaltenboeck L."/>
            <person name="Liu H."/>
            <person name="Armbruster J."/>
            <person name="Xie Y."/>
            <person name="Kirby M.L."/>
            <person name="Tian Y."/>
            <person name="Flanagan M.E."/>
            <person name="Mu W."/>
            <person name="Waldbieser G.C."/>
        </authorList>
    </citation>
    <scope>NUCLEOTIDE SEQUENCE [LARGE SCALE GENOMIC DNA]</scope>
    <source>
        <strain evidence="19">SDA103</strain>
    </source>
</reference>
<keyword evidence="10" id="KW-0325">Glycoprotein</keyword>
<feature type="domain" description="C-type lectin" evidence="15">
    <location>
        <begin position="39"/>
        <end position="168"/>
    </location>
</feature>
<evidence type="ECO:0000256" key="12">
    <source>
        <dbReference type="PROSITE-ProRule" id="PRU00152"/>
    </source>
</evidence>
<sequence length="2039" mass="229668">MERPYPLSALLLVLILSVTTVCGINYRQTGSCPENRKAYNGSCYEFVTLQRSFYNAQAGCERGGGHLAFVHNEETQKFLLTHLQPGYNWWFGLASASFDLSSNSSEGEMVFITLDRNLLSWLDGSEVTYSNFSGEDVPADGCGYISKESYFQWGVTSNCSQEFYFICEFESGQSLACVDNHAMLKCDPDQVIEIDESFYGRNTTHYCRANHSPFNTSVQDRCSWADVVRVVSQSCNGLQVCEVPANEPAFGEPCPELGSYLSIKYHCRDEPHSSTRHGTDSKASKFKRSTYNCTCHDLHDKYNHDIKIKCISNCDKADRRLNMSLTTDKDDFVTPEWYLLQPDGPTPVTPCDKDYSDSRIYLSNKLGSGTNFILSSAILKNHTSGITIVLKAFRDNKLGYGCYSAQLKPILIPIQINSTILPTPDCYIVPSEGNIYTLFTVLCTINSNYFCNEPCTYYLNTSKGVQLYNGDNEIMPNLLLPVGQNELMVTITNKTGQTINTTLTVMVTNSSSNPSSALQSAVLLQQTGVLSTAKLAQAFETIFNNINSSSSDVQKELMASMCESLCEAVSPGNTAQLEEEIQIISTFILKLVTHQNLLTPGTTSSAACVLDYISENQISLSESNGNVTRLSAALPIVLSASILLKLSASSDEQTSEILLKAMDQVQSTMLVNKSLNTEPIILSSPLIKLYVNRLTPNNLDATQITAGNDSAAFSLPPSVSSLVPPDEPVNLRMMSIVINPFAWNRDESISGTVGFLSLNTDNGSAIAVSDLSEEIEILLPRQGASDKTFLNLASHSTTAINVTAPNSSLVVKLEPSDGTPLMLHLGFEYYPNDTRYVAKTEFPQTNGPQEVNYTWVLNPNDVPLEVGLYYLLVRPIVPAGVNSTNMAVFITSFATNCKYWNETDNTWYEDGCRVGPHTTPLVTQCLCTHLTAFGSSFFVMPNTVDVSRTAELFSSFANNPVVVCFVGAIFLAYIIAVIWAHKKDLQDKIKVRITVLEDNDPLAEYRYLVAVSTGYRHGAATTSHVTLTLTGTVWESKPHHLTDPEKPVFTRGGVDIFMLTTPFSLGELQSIRLWHDNSGEHPDWYVNKVLVQDLETGQVWHFLCNSWLAIDIGDCTLDKVFPIASENELKGFHNLFFTKTAKDLCDGHIWYSVLNRPASSNFTRVQRLSCCLSLLLCTMLTSIMFWGIPQNPSEQDMELGTIKFNVQQFMIGIQSSIIMFPVNLLIVSIFRSTRPRKKKEVAIIQDSKSGSPKQEKKLAERWRIQTDISIEIIVKEIKKIVRALAKAVKCPVPNAAEESETTDISTVLFVLEDIIQKQTFTHSRFYVEDPENNHFLVYKNYRRYLYKQLRNLEKQLRLLGPSQFPNREGYTQALLKVRNMKLLLEPYLYSDPIDNEVHRTGPDGEEKKKCYQKGLPWWFMIVGWILVVATSGVSAYFTMMYGLTYGKERSISWLISISVSFFESLFVTQPVKVLGLAIFFALVVKNVESQDENYFCLLKDMTLTYSEDPDDIRISRRDSTSRFYKPPPLADIEKMKENYIKNQKAIALIKEIIVYIAFLCVLLLATYGQRDPNAFYLSRHIQQRFSNGITDSMTPRDVFTWANQVLISNLYGRRPGFITDGNSKLVGSARLRQVRVHKESCRISKVMQRAVRDCHAPYSWGIEDMGSYGPGWNRSRDGNLTKNLQMPWQYQTQSKLRGHPIWGSMAFYRGGGFVLDLGLDPQQASSMLQYLFDNTWLDVFTRAIFVEFTVYNANVNLFGIVTLMLETNAVGAYQYSKDLQILRLYQTTDGINIVAAEVIYFLFILYYMFLQIKRIKQQKLQYFRSKHNLLELSIILLSLAAVGAIINRTIKGNQDLKYFQENKDQFPSFYDTAAADSTLGYIMAFLILLGTIKMWHLLRLNSKLNLITCTMKRAWNDISSFLVVLIIMVLAYSIVSNLLFGWILYTYKTLQDSMLAIIALQLGIFNYEEVLDLNPVVGGFLILSCVIFLTFVVLNLFIAVILEAFSHEQKHYKPSDEEEIVDLMMGKICNAFGIRVKKK</sequence>
<dbReference type="PROSITE" id="PS50041">
    <property type="entry name" value="C_TYPE_LECTIN_2"/>
    <property type="match status" value="1"/>
</dbReference>
<comment type="subcellular location">
    <subcellularLocation>
        <location evidence="1">Membrane</location>
        <topology evidence="1">Multi-pass membrane protein</topology>
    </subcellularLocation>
</comment>
<keyword evidence="5" id="KW-0430">Lectin</keyword>
<dbReference type="RefSeq" id="XP_017334291.1">
    <property type="nucleotide sequence ID" value="XM_017478802.3"/>
</dbReference>
<dbReference type="InterPro" id="IPR016187">
    <property type="entry name" value="CTDL_fold"/>
</dbReference>
<dbReference type="Gene3D" id="2.60.220.50">
    <property type="match status" value="1"/>
</dbReference>
<evidence type="ECO:0000256" key="14">
    <source>
        <dbReference type="SAM" id="SignalP"/>
    </source>
</evidence>
<dbReference type="InterPro" id="IPR001024">
    <property type="entry name" value="PLAT/LH2_dom"/>
</dbReference>
<accession>A0A2D0RVT3</accession>
<feature type="domain" description="PLAT" evidence="16">
    <location>
        <begin position="1005"/>
        <end position="1122"/>
    </location>
</feature>
<keyword evidence="19" id="KW-1185">Reference proteome</keyword>
<dbReference type="InterPro" id="IPR051223">
    <property type="entry name" value="Polycystin"/>
</dbReference>
<dbReference type="Gene3D" id="2.60.60.20">
    <property type="entry name" value="PLAT/LH2 domain"/>
    <property type="match status" value="1"/>
</dbReference>
<organism evidence="19 20">
    <name type="scientific">Ictalurus punctatus</name>
    <name type="common">Channel catfish</name>
    <name type="synonym">Silurus punctatus</name>
    <dbReference type="NCBI Taxonomy" id="7998"/>
    <lineage>
        <taxon>Eukaryota</taxon>
        <taxon>Metazoa</taxon>
        <taxon>Chordata</taxon>
        <taxon>Craniata</taxon>
        <taxon>Vertebrata</taxon>
        <taxon>Euteleostomi</taxon>
        <taxon>Actinopterygii</taxon>
        <taxon>Neopterygii</taxon>
        <taxon>Teleostei</taxon>
        <taxon>Ostariophysi</taxon>
        <taxon>Siluriformes</taxon>
        <taxon>Ictaluridae</taxon>
        <taxon>Ictalurus</taxon>
    </lineage>
</organism>
<feature type="transmembrane region" description="Helical" evidence="13">
    <location>
        <begin position="1829"/>
        <end position="1850"/>
    </location>
</feature>
<dbReference type="InterPro" id="IPR036392">
    <property type="entry name" value="PLAT/LH2_dom_sf"/>
</dbReference>
<comment type="caution">
    <text evidence="12">Lacks conserved residue(s) required for the propagation of feature annotation.</text>
</comment>
<evidence type="ECO:0000256" key="11">
    <source>
        <dbReference type="PIRSR" id="PIRSR603915-2"/>
    </source>
</evidence>
<dbReference type="SMART" id="SM00303">
    <property type="entry name" value="GPS"/>
    <property type="match status" value="1"/>
</dbReference>
<evidence type="ECO:0000256" key="9">
    <source>
        <dbReference type="ARBA" id="ARBA00023157"/>
    </source>
</evidence>
<dbReference type="PANTHER" id="PTHR10877">
    <property type="entry name" value="POLYCYSTIN FAMILY MEMBER"/>
    <property type="match status" value="1"/>
</dbReference>
<reference evidence="20" key="2">
    <citation type="submission" date="2025-08" db="UniProtKB">
        <authorList>
            <consortium name="RefSeq"/>
        </authorList>
    </citation>
    <scope>IDENTIFICATION</scope>
    <source>
        <tissue evidence="20">Blood</tissue>
    </source>
</reference>
<dbReference type="InterPro" id="IPR046791">
    <property type="entry name" value="Polycystin_dom"/>
</dbReference>
<dbReference type="InterPro" id="IPR042060">
    <property type="entry name" value="PLAT_polycystin1"/>
</dbReference>
<keyword evidence="7 13" id="KW-1133">Transmembrane helix</keyword>
<evidence type="ECO:0000256" key="3">
    <source>
        <dbReference type="ARBA" id="ARBA00022692"/>
    </source>
</evidence>
<dbReference type="InterPro" id="IPR046338">
    <property type="entry name" value="GAIN_dom_sf"/>
</dbReference>
<name>A0A2D0RVT3_ICTPU</name>
<evidence type="ECO:0000259" key="17">
    <source>
        <dbReference type="PROSITE" id="PS50221"/>
    </source>
</evidence>